<dbReference type="PANTHER" id="PTHR11564">
    <property type="entry name" value="SIGNAL RECOGNITION PARTICLE 54K PROTEIN SRP54"/>
    <property type="match status" value="1"/>
</dbReference>
<protein>
    <recommendedName>
        <fullName evidence="9">Signal recognition particle protein</fullName>
        <ecNumber evidence="9">3.6.5.4</ecNumber>
    </recommendedName>
    <alternativeName>
        <fullName evidence="9">Fifty-four homolog</fullName>
    </alternativeName>
</protein>
<organism evidence="11 12">
    <name type="scientific">Rheinheimera marina</name>
    <dbReference type="NCBI Taxonomy" id="1774958"/>
    <lineage>
        <taxon>Bacteria</taxon>
        <taxon>Pseudomonadati</taxon>
        <taxon>Pseudomonadota</taxon>
        <taxon>Gammaproteobacteria</taxon>
        <taxon>Chromatiales</taxon>
        <taxon>Chromatiaceae</taxon>
        <taxon>Rheinheimera</taxon>
    </lineage>
</organism>
<evidence type="ECO:0000256" key="4">
    <source>
        <dbReference type="ARBA" id="ARBA00022884"/>
    </source>
</evidence>
<dbReference type="SMART" id="SM00962">
    <property type="entry name" value="SRP54"/>
    <property type="match status" value="1"/>
</dbReference>
<dbReference type="Pfam" id="PF02881">
    <property type="entry name" value="SRP54_N"/>
    <property type="match status" value="1"/>
</dbReference>
<keyword evidence="3 9" id="KW-0378">Hydrolase</keyword>
<evidence type="ECO:0000256" key="2">
    <source>
        <dbReference type="ARBA" id="ARBA00022741"/>
    </source>
</evidence>
<dbReference type="InterPro" id="IPR036891">
    <property type="entry name" value="Signal_recog_part_SRP54_M_sf"/>
</dbReference>
<evidence type="ECO:0000256" key="7">
    <source>
        <dbReference type="ARBA" id="ARBA00023274"/>
    </source>
</evidence>
<keyword evidence="4 9" id="KW-0694">RNA-binding</keyword>
<dbReference type="SUPFAM" id="SSF47446">
    <property type="entry name" value="Signal peptide-binding domain"/>
    <property type="match status" value="1"/>
</dbReference>
<evidence type="ECO:0000313" key="11">
    <source>
        <dbReference type="EMBL" id="MFC4655247.1"/>
    </source>
</evidence>
<evidence type="ECO:0000259" key="10">
    <source>
        <dbReference type="PROSITE" id="PS00300"/>
    </source>
</evidence>
<evidence type="ECO:0000256" key="9">
    <source>
        <dbReference type="HAMAP-Rule" id="MF_00306"/>
    </source>
</evidence>
<comment type="domain">
    <text evidence="9">Composed of three domains: the N-terminal N domain, which is responsible for interactions with the ribosome, the central G domain, which binds GTP, and the C-terminal M domain, which binds the RNA and the signal sequence of the RNC.</text>
</comment>
<evidence type="ECO:0000256" key="5">
    <source>
        <dbReference type="ARBA" id="ARBA00023134"/>
    </source>
</evidence>
<dbReference type="InterPro" id="IPR000897">
    <property type="entry name" value="SRP54_GTPase_dom"/>
</dbReference>
<dbReference type="InterPro" id="IPR027417">
    <property type="entry name" value="P-loop_NTPase"/>
</dbReference>
<dbReference type="PROSITE" id="PS00300">
    <property type="entry name" value="SRP54"/>
    <property type="match status" value="1"/>
</dbReference>
<comment type="subcellular location">
    <subcellularLocation>
        <location evidence="9">Cytoplasm</location>
    </subcellularLocation>
    <text evidence="9">The SRP-RNC complex is targeted to the cytoplasmic membrane.</text>
</comment>
<keyword evidence="12" id="KW-1185">Reference proteome</keyword>
<feature type="binding site" evidence="9">
    <location>
        <begin position="107"/>
        <end position="114"/>
    </location>
    <ligand>
        <name>GTP</name>
        <dbReference type="ChEBI" id="CHEBI:37565"/>
    </ligand>
</feature>
<dbReference type="Pfam" id="PF00448">
    <property type="entry name" value="SRP54"/>
    <property type="match status" value="1"/>
</dbReference>
<evidence type="ECO:0000256" key="3">
    <source>
        <dbReference type="ARBA" id="ARBA00022801"/>
    </source>
</evidence>
<dbReference type="CDD" id="cd18539">
    <property type="entry name" value="SRP_G"/>
    <property type="match status" value="1"/>
</dbReference>
<keyword evidence="6 9" id="KW-0733">Signal recognition particle</keyword>
<dbReference type="NCBIfam" id="TIGR00959">
    <property type="entry name" value="ffh"/>
    <property type="match status" value="1"/>
</dbReference>
<feature type="binding site" evidence="9">
    <location>
        <begin position="248"/>
        <end position="251"/>
    </location>
    <ligand>
        <name>GTP</name>
        <dbReference type="ChEBI" id="CHEBI:37565"/>
    </ligand>
</feature>
<dbReference type="SMART" id="SM00963">
    <property type="entry name" value="SRP54_N"/>
    <property type="match status" value="1"/>
</dbReference>
<dbReference type="RefSeq" id="WP_377333687.1">
    <property type="nucleotide sequence ID" value="NZ_JBHSGB010000009.1"/>
</dbReference>
<dbReference type="InterPro" id="IPR003593">
    <property type="entry name" value="AAA+_ATPase"/>
</dbReference>
<reference evidence="12" key="1">
    <citation type="journal article" date="2019" name="Int. J. Syst. Evol. Microbiol.">
        <title>The Global Catalogue of Microorganisms (GCM) 10K type strain sequencing project: providing services to taxonomists for standard genome sequencing and annotation.</title>
        <authorList>
            <consortium name="The Broad Institute Genomics Platform"/>
            <consortium name="The Broad Institute Genome Sequencing Center for Infectious Disease"/>
            <person name="Wu L."/>
            <person name="Ma J."/>
        </authorList>
    </citation>
    <scope>NUCLEOTIDE SEQUENCE [LARGE SCALE GENOMIC DNA]</scope>
    <source>
        <strain evidence="12">DT28</strain>
    </source>
</reference>
<dbReference type="Gene3D" id="1.20.120.140">
    <property type="entry name" value="Signal recognition particle SRP54, nucleotide-binding domain"/>
    <property type="match status" value="1"/>
</dbReference>
<comment type="function">
    <text evidence="9">Involved in targeting and insertion of nascent membrane proteins into the cytoplasmic membrane. Binds to the hydrophobic signal sequence of the ribosome-nascent chain (RNC) as it emerges from the ribosomes. The SRP-RNC complex is then targeted to the cytoplasmic membrane where it interacts with the SRP receptor FtsY. Interaction with FtsY leads to the transfer of the RNC complex to the Sec translocase for insertion into the membrane, the hydrolysis of GTP by both Ffh and FtsY, and the dissociation of the SRP-FtsY complex into the individual components.</text>
</comment>
<dbReference type="InterPro" id="IPR004125">
    <property type="entry name" value="Signal_recog_particle_SRP54_M"/>
</dbReference>
<dbReference type="SUPFAM" id="SSF52540">
    <property type="entry name" value="P-loop containing nucleoside triphosphate hydrolases"/>
    <property type="match status" value="1"/>
</dbReference>
<dbReference type="InterPro" id="IPR022941">
    <property type="entry name" value="SRP54"/>
</dbReference>
<dbReference type="PANTHER" id="PTHR11564:SF5">
    <property type="entry name" value="SIGNAL RECOGNITION PARTICLE SUBUNIT SRP54"/>
    <property type="match status" value="1"/>
</dbReference>
<proteinExistence type="inferred from homology"/>
<name>A0ABV9JLW9_9GAMM</name>
<gene>
    <name evidence="9 11" type="primary">ffh</name>
    <name evidence="11" type="ORF">ACFO3I_09515</name>
</gene>
<keyword evidence="2 9" id="KW-0547">Nucleotide-binding</keyword>
<dbReference type="HAMAP" id="MF_00306">
    <property type="entry name" value="SRP54"/>
    <property type="match status" value="1"/>
</dbReference>
<evidence type="ECO:0000313" key="12">
    <source>
        <dbReference type="Proteomes" id="UP001595962"/>
    </source>
</evidence>
<keyword evidence="7 9" id="KW-0687">Ribonucleoprotein</keyword>
<comment type="subunit">
    <text evidence="9">Part of the signal recognition particle protein translocation system, which is composed of SRP and FtsY. SRP is a ribonucleoprotein composed of Ffh and a 4.5S RNA molecule.</text>
</comment>
<feature type="binding site" evidence="9">
    <location>
        <begin position="190"/>
        <end position="194"/>
    </location>
    <ligand>
        <name>GTP</name>
        <dbReference type="ChEBI" id="CHEBI:37565"/>
    </ligand>
</feature>
<dbReference type="EMBL" id="JBHSGB010000009">
    <property type="protein sequence ID" value="MFC4655247.1"/>
    <property type="molecule type" value="Genomic_DNA"/>
</dbReference>
<dbReference type="InterPro" id="IPR013822">
    <property type="entry name" value="Signal_recog_particl_SRP54_hlx"/>
</dbReference>
<dbReference type="InterPro" id="IPR042101">
    <property type="entry name" value="SRP54_N_sf"/>
</dbReference>
<evidence type="ECO:0000256" key="6">
    <source>
        <dbReference type="ARBA" id="ARBA00023135"/>
    </source>
</evidence>
<keyword evidence="9" id="KW-0963">Cytoplasm</keyword>
<comment type="similarity">
    <text evidence="1 9">Belongs to the GTP-binding SRP family. SRP54 subfamily.</text>
</comment>
<dbReference type="EC" id="3.6.5.4" evidence="9"/>
<evidence type="ECO:0000256" key="8">
    <source>
        <dbReference type="ARBA" id="ARBA00048027"/>
    </source>
</evidence>
<feature type="domain" description="SRP54-type proteins GTP-binding" evidence="10">
    <location>
        <begin position="269"/>
        <end position="282"/>
    </location>
</feature>
<dbReference type="Gene3D" id="1.10.260.30">
    <property type="entry name" value="Signal recognition particle, SRP54 subunit, M-domain"/>
    <property type="match status" value="1"/>
</dbReference>
<comment type="caution">
    <text evidence="11">The sequence shown here is derived from an EMBL/GenBank/DDBJ whole genome shotgun (WGS) entry which is preliminary data.</text>
</comment>
<sequence>MFENLSDRLTKTLKNISGRGRLTEDNIKETLREVRMALLEADVALPVVRDFVNQVKERSVGLEVSKSLTPGQEFLKIVRQALEEAMGQANEELALNTQPPAVVLMAGLQGAGKTTSVGKLAKFLKERKKKKVLVVSADVYRPAAIKQLETLAKDVGVEFFPSDISQAPVAIVNAAIEQARLKMFDVLLVDTAGRLHVDEEMMGEIKALHAAVKPIETLFVVDAMTGQDAANTAKAFNEALPLTGVILTKADGDARGGAALSIRHITGKPIKFIGMGEKTDALEPFHPDRIASRILGMGDMLSLIEQIEQKVDREQAAKVAAKVMKGQGFSLEDFRDQLVQMRNMGGMMSMLEKMPGMKNLPAGAMDQVGDKQFKKLEAIINSMTKKERQFPDLIKGSRKKRIASGSGTQVQDVNQLLKQFTQMQKMMKQMSGKGGLMKMMRGLGGKLPPGMLPPR</sequence>
<dbReference type="Gene3D" id="3.40.50.300">
    <property type="entry name" value="P-loop containing nucleotide triphosphate hydrolases"/>
    <property type="match status" value="1"/>
</dbReference>
<keyword evidence="5 9" id="KW-0342">GTP-binding</keyword>
<dbReference type="SMART" id="SM00382">
    <property type="entry name" value="AAA"/>
    <property type="match status" value="1"/>
</dbReference>
<accession>A0ABV9JLW9</accession>
<dbReference type="Proteomes" id="UP001595962">
    <property type="component" value="Unassembled WGS sequence"/>
</dbReference>
<comment type="catalytic activity">
    <reaction evidence="8 9">
        <text>GTP + H2O = GDP + phosphate + H(+)</text>
        <dbReference type="Rhea" id="RHEA:19669"/>
        <dbReference type="ChEBI" id="CHEBI:15377"/>
        <dbReference type="ChEBI" id="CHEBI:15378"/>
        <dbReference type="ChEBI" id="CHEBI:37565"/>
        <dbReference type="ChEBI" id="CHEBI:43474"/>
        <dbReference type="ChEBI" id="CHEBI:58189"/>
        <dbReference type="EC" id="3.6.5.4"/>
    </reaction>
</comment>
<dbReference type="Pfam" id="PF02978">
    <property type="entry name" value="SRP_SPB"/>
    <property type="match status" value="1"/>
</dbReference>
<evidence type="ECO:0000256" key="1">
    <source>
        <dbReference type="ARBA" id="ARBA00005450"/>
    </source>
</evidence>
<dbReference type="InterPro" id="IPR004780">
    <property type="entry name" value="SRP"/>
</dbReference>